<accession>W8D093</accession>
<dbReference type="EMBL" id="KF623294">
    <property type="protein sequence ID" value="AGX01909.1"/>
    <property type="molecule type" value="Genomic_DNA"/>
</dbReference>
<dbReference type="Pfam" id="PF00005">
    <property type="entry name" value="ABC_tran"/>
    <property type="match status" value="1"/>
</dbReference>
<dbReference type="Gene3D" id="3.40.50.300">
    <property type="entry name" value="P-loop containing nucleotide triphosphate hydrolases"/>
    <property type="match status" value="2"/>
</dbReference>
<dbReference type="GeneID" id="18501080"/>
<dbReference type="KEGG" id="vg:18501080"/>
<dbReference type="InterPro" id="IPR003439">
    <property type="entry name" value="ABC_transporter-like_ATP-bd"/>
</dbReference>
<dbReference type="GO" id="GO:0016887">
    <property type="term" value="F:ATP hydrolysis activity"/>
    <property type="evidence" value="ECO:0007669"/>
    <property type="project" value="InterPro"/>
</dbReference>
<feature type="coiled-coil region" evidence="1">
    <location>
        <begin position="186"/>
        <end position="213"/>
    </location>
</feature>
<reference evidence="3 4" key="1">
    <citation type="journal article" date="2014" name="FEMS Microbiol. Lett.">
        <title>The genome of the Erwinia amylovora phage PhiEaH1 reveals greater diversity and broadens the applicability of phages for the treatment of fire blight.</title>
        <authorList>
            <person name="Meczker K."/>
            <person name="Domotor D."/>
            <person name="Vass J."/>
            <person name="Rakhely G."/>
            <person name="Schneider G."/>
            <person name="Kovacs T."/>
        </authorList>
    </citation>
    <scope>NUCLEOTIDE SEQUENCE [LARGE SCALE GENOMIC DNA]</scope>
</reference>
<dbReference type="OrthoDB" id="1903at10239"/>
<dbReference type="GO" id="GO:0005524">
    <property type="term" value="F:ATP binding"/>
    <property type="evidence" value="ECO:0007669"/>
    <property type="project" value="InterPro"/>
</dbReference>
<dbReference type="InterPro" id="IPR027417">
    <property type="entry name" value="P-loop_NTPase"/>
</dbReference>
<dbReference type="Proteomes" id="UP000204235">
    <property type="component" value="Segment"/>
</dbReference>
<dbReference type="SUPFAM" id="SSF52540">
    <property type="entry name" value="P-loop containing nucleoside triphosphate hydrolases"/>
    <property type="match status" value="1"/>
</dbReference>
<name>W8D093_9CAUD</name>
<dbReference type="Gene3D" id="1.10.287.510">
    <property type="entry name" value="Helix hairpin bin"/>
    <property type="match status" value="1"/>
</dbReference>
<sequence length="825" mass="93889">MAYRITESEVVKNKRLMLNAVSRILYRPQSPYQVIVGKNGSGKSTLLKMLTSYNPEAGDFHKQGFMRTKIHANESDYEIVAEAAGKGVRYSFKKNGRELNEGGTRTVQRDLYALEFNYTQDVHEILTGEIRLTRLGPAKRQELFSRIGGTDVTFAYKVYNRLKGKLRDAVGYKRGLEESLVQRQTRDISEEEHEVLKQRLKGYQDTVTELLQEYRPDIEDKHADALEAIVARLETIGDKALEHGKKLIPDAPLDASNRDMYTDRLGGLQLEYQEYATKEKAYQEQYDSLNTTLEQLVGDGSVDNLEEEVRRLEQQLVSFRNVTWFQPGMEYPNPEAAWDSISAILPSLQDALFNLPVNADNQYNANALHETNQSLSRGRSLLSKVENEIAQAEARLHHLNEEHDAKCPKCGYSSNEEKRASEARVLTEKLGTMRTQRETYGKRLVELEEQQGKITEWIRAYERVMSFEQSNPSLKLYFSTLFHAADIMKSPMLLVSIAGNLAVDLEHHAQYAKLSREHADKEKLLLTLQEKDIKGTGQLRARMEQLSKQIEDVVYARVYLHELIKRDQARLEQADTYSRYVDSLTGQVEALGGDVQVALEAMFNRIRKIAIEDLQGWIGTLTKELNDIHTNREAIKDAMEQIRLEEEKIAGYKFAIEGLSPANGLIAKHMTGAINNFINEMNSIIRQIWTTPLEVMPCGFDDNAELTYVFPVVVNEDDSHPAKDVNQCSDGQVEIIDFAFKVVALLQLGQEGAPLLLDETDRPLEVAHKTRLMNYVKELIENNVFSQVFLISHHEAAWGALPFHDVLEVGLHKSHPDYNKVAQLA</sequence>
<dbReference type="PANTHER" id="PTHR32114">
    <property type="entry name" value="ABC TRANSPORTER ABCH.3"/>
    <property type="match status" value="1"/>
</dbReference>
<dbReference type="RefSeq" id="YP_009010240.1">
    <property type="nucleotide sequence ID" value="NC_023610.1"/>
</dbReference>
<evidence type="ECO:0000313" key="4">
    <source>
        <dbReference type="Proteomes" id="UP000204235"/>
    </source>
</evidence>
<proteinExistence type="predicted"/>
<feature type="coiled-coil region" evidence="1">
    <location>
        <begin position="375"/>
        <end position="402"/>
    </location>
</feature>
<gene>
    <name evidence="3" type="primary">sbcC</name>
</gene>
<dbReference type="PANTHER" id="PTHR32114:SF2">
    <property type="entry name" value="ABC TRANSPORTER ABCH.3"/>
    <property type="match status" value="1"/>
</dbReference>
<evidence type="ECO:0000256" key="1">
    <source>
        <dbReference type="SAM" id="Coils"/>
    </source>
</evidence>
<keyword evidence="4" id="KW-1185">Reference proteome</keyword>
<evidence type="ECO:0000259" key="2">
    <source>
        <dbReference type="Pfam" id="PF00005"/>
    </source>
</evidence>
<organism evidence="3 4">
    <name type="scientific">Erwinia phage PhiEaH1</name>
    <dbReference type="NCBI Taxonomy" id="1401669"/>
    <lineage>
        <taxon>Viruses</taxon>
        <taxon>Duplodnaviria</taxon>
        <taxon>Heunggongvirae</taxon>
        <taxon>Uroviricota</taxon>
        <taxon>Caudoviricetes</taxon>
        <taxon>Chimalliviridae</taxon>
        <taxon>Iapetusvirus</taxon>
        <taxon>Iapetusvirus EaH1</taxon>
    </lineage>
</organism>
<protein>
    <submittedName>
        <fullName evidence="3">SbcC</fullName>
    </submittedName>
</protein>
<evidence type="ECO:0000313" key="3">
    <source>
        <dbReference type="EMBL" id="AGX01909.1"/>
    </source>
</evidence>
<feature type="domain" description="ABC transporter" evidence="2">
    <location>
        <begin position="34"/>
        <end position="81"/>
    </location>
</feature>
<keyword evidence="1" id="KW-0175">Coiled coil</keyword>